<dbReference type="PROSITE" id="PS51257">
    <property type="entry name" value="PROKAR_LIPOPROTEIN"/>
    <property type="match status" value="1"/>
</dbReference>
<dbReference type="SUPFAM" id="SSF53850">
    <property type="entry name" value="Periplasmic binding protein-like II"/>
    <property type="match status" value="1"/>
</dbReference>
<gene>
    <name evidence="2" type="ORF">UC3_03235</name>
</gene>
<comment type="caution">
    <text evidence="2">The sequence shown here is derived from an EMBL/GenBank/DDBJ whole genome shotgun (WGS) entry which is preliminary data.</text>
</comment>
<protein>
    <recommendedName>
        <fullName evidence="4">ABC transporter substrate-binding protein</fullName>
    </recommendedName>
</protein>
<dbReference type="STRING" id="154621.RV11_GL002807"/>
<accession>R3WIF0</accession>
<sequence length="409" mass="45951">MKKVHLVILSLVAVFLVAGCSSNEKAGGNTKEVEIQSDKALKVNWKKVTPIIEKDTGLNIKLIDTADITAYTTNIKQSLSSNTPPDVFTWWTGTQLADLVENDLVADITDEWPDLVKLGISDDLKEAMTFDGKIYGAPLNVIYNGVIYNKAIYDELGLSEPTTLDEFMDNCQKIKDAGITPIGIGGTWQSFVWPMVLMGSLDPELYDQWTSGEVGFDDARVKKVFYYWAEMIEKGYFSEQQQDQGKDLAMKEVAMALNANNWSQGLVEDYGMTLGKDVDIFVLPGVKKEDKKTIFYEISPFVISKKGDKEQALNVIKSYYSKDAQKEFAKKTGGSAITDIEIDNVITNKMLEVAGDSENYTLKLRYYEQFTPEIVNQSIDEYWKIAANPTEKQVDDSLKTIQESWVKVK</sequence>
<dbReference type="InterPro" id="IPR050490">
    <property type="entry name" value="Bact_solute-bd_prot1"/>
</dbReference>
<dbReference type="Gene3D" id="3.40.190.10">
    <property type="entry name" value="Periplasmic binding protein-like II"/>
    <property type="match status" value="2"/>
</dbReference>
<evidence type="ECO:0008006" key="4">
    <source>
        <dbReference type="Google" id="ProtNLM"/>
    </source>
</evidence>
<dbReference type="PANTHER" id="PTHR43649:SF14">
    <property type="entry name" value="BLR3389 PROTEIN"/>
    <property type="match status" value="1"/>
</dbReference>
<evidence type="ECO:0000313" key="2">
    <source>
        <dbReference type="EMBL" id="EOL41670.1"/>
    </source>
</evidence>
<dbReference type="AlphaFoldDB" id="R3WIF0"/>
<proteinExistence type="predicted"/>
<feature type="chain" id="PRO_5004363501" description="ABC transporter substrate-binding protein" evidence="1">
    <location>
        <begin position="27"/>
        <end position="409"/>
    </location>
</feature>
<dbReference type="InterPro" id="IPR006059">
    <property type="entry name" value="SBP"/>
</dbReference>
<reference evidence="2 3" key="1">
    <citation type="submission" date="2013-02" db="EMBL/GenBank/DDBJ databases">
        <title>The Genome Sequence of Enterococcus phoeniculicola BAA-412.</title>
        <authorList>
            <consortium name="The Broad Institute Genome Sequencing Platform"/>
            <consortium name="The Broad Institute Genome Sequencing Center for Infectious Disease"/>
            <person name="Earl A.M."/>
            <person name="Gilmore M.S."/>
            <person name="Lebreton F."/>
            <person name="Walker B."/>
            <person name="Young S.K."/>
            <person name="Zeng Q."/>
            <person name="Gargeya S."/>
            <person name="Fitzgerald M."/>
            <person name="Haas B."/>
            <person name="Abouelleil A."/>
            <person name="Alvarado L."/>
            <person name="Arachchi H.M."/>
            <person name="Berlin A.M."/>
            <person name="Chapman S.B."/>
            <person name="Dewar J."/>
            <person name="Goldberg J."/>
            <person name="Griggs A."/>
            <person name="Gujja S."/>
            <person name="Hansen M."/>
            <person name="Howarth C."/>
            <person name="Imamovic A."/>
            <person name="Larimer J."/>
            <person name="McCowan C."/>
            <person name="Murphy C."/>
            <person name="Neiman D."/>
            <person name="Pearson M."/>
            <person name="Priest M."/>
            <person name="Roberts A."/>
            <person name="Saif S."/>
            <person name="Shea T."/>
            <person name="Sisk P."/>
            <person name="Sykes S."/>
            <person name="Wortman J."/>
            <person name="Nusbaum C."/>
            <person name="Birren B."/>
        </authorList>
    </citation>
    <scope>NUCLEOTIDE SEQUENCE [LARGE SCALE GENOMIC DNA]</scope>
    <source>
        <strain evidence="2 3">ATCC BAA-412</strain>
    </source>
</reference>
<dbReference type="Proteomes" id="UP000013785">
    <property type="component" value="Unassembled WGS sequence"/>
</dbReference>
<dbReference type="RefSeq" id="WP_010769866.1">
    <property type="nucleotide sequence ID" value="NZ_ASWE01000001.1"/>
</dbReference>
<dbReference type="Pfam" id="PF01547">
    <property type="entry name" value="SBP_bac_1"/>
    <property type="match status" value="1"/>
</dbReference>
<dbReference type="EMBL" id="AJAT01000018">
    <property type="protein sequence ID" value="EOL41670.1"/>
    <property type="molecule type" value="Genomic_DNA"/>
</dbReference>
<evidence type="ECO:0000313" key="3">
    <source>
        <dbReference type="Proteomes" id="UP000013785"/>
    </source>
</evidence>
<dbReference type="PATRIC" id="fig|1158610.3.peg.3223"/>
<keyword evidence="3" id="KW-1185">Reference proteome</keyword>
<dbReference type="HOGENOM" id="CLU_642049_0_0_9"/>
<dbReference type="PANTHER" id="PTHR43649">
    <property type="entry name" value="ARABINOSE-BINDING PROTEIN-RELATED"/>
    <property type="match status" value="1"/>
</dbReference>
<evidence type="ECO:0000256" key="1">
    <source>
        <dbReference type="SAM" id="SignalP"/>
    </source>
</evidence>
<name>R3WIF0_9ENTE</name>
<dbReference type="eggNOG" id="COG1653">
    <property type="taxonomic scope" value="Bacteria"/>
</dbReference>
<dbReference type="OrthoDB" id="9798191at2"/>
<keyword evidence="1" id="KW-0732">Signal</keyword>
<organism evidence="2 3">
    <name type="scientific">Enterococcus phoeniculicola ATCC BAA-412</name>
    <dbReference type="NCBI Taxonomy" id="1158610"/>
    <lineage>
        <taxon>Bacteria</taxon>
        <taxon>Bacillati</taxon>
        <taxon>Bacillota</taxon>
        <taxon>Bacilli</taxon>
        <taxon>Lactobacillales</taxon>
        <taxon>Enterococcaceae</taxon>
        <taxon>Enterococcus</taxon>
    </lineage>
</organism>
<feature type="signal peptide" evidence="1">
    <location>
        <begin position="1"/>
        <end position="26"/>
    </location>
</feature>